<keyword evidence="6" id="KW-1185">Reference proteome</keyword>
<comment type="caution">
    <text evidence="5">The sequence shown here is derived from an EMBL/GenBank/DDBJ whole genome shotgun (WGS) entry which is preliminary data.</text>
</comment>
<feature type="chain" id="PRO_5040131672" evidence="4">
    <location>
        <begin position="17"/>
        <end position="204"/>
    </location>
</feature>
<feature type="signal peptide" evidence="4">
    <location>
        <begin position="1"/>
        <end position="16"/>
    </location>
</feature>
<evidence type="ECO:0000313" key="5">
    <source>
        <dbReference type="EMBL" id="KAJ6643731.1"/>
    </source>
</evidence>
<dbReference type="CDD" id="cd02440">
    <property type="entry name" value="AdoMet_MTases"/>
    <property type="match status" value="1"/>
</dbReference>
<comment type="similarity">
    <text evidence="1">Belongs to the methyltransferase superfamily. METL family.</text>
</comment>
<name>A0A9Q0N6D7_9DIPT</name>
<gene>
    <name evidence="5" type="primary">metl_0</name>
    <name evidence="5" type="ORF">Bhyg_08696</name>
</gene>
<keyword evidence="4" id="KW-0732">Signal</keyword>
<protein>
    <submittedName>
        <fullName evidence="5">Methyltransferase-like protein</fullName>
    </submittedName>
</protein>
<dbReference type="InterPro" id="IPR029063">
    <property type="entry name" value="SAM-dependent_MTases_sf"/>
</dbReference>
<dbReference type="Proteomes" id="UP001151699">
    <property type="component" value="Chromosome B"/>
</dbReference>
<evidence type="ECO:0000256" key="4">
    <source>
        <dbReference type="SAM" id="SignalP"/>
    </source>
</evidence>
<dbReference type="SUPFAM" id="SSF53335">
    <property type="entry name" value="S-adenosyl-L-methionine-dependent methyltransferases"/>
    <property type="match status" value="1"/>
</dbReference>
<dbReference type="InterPro" id="IPR026113">
    <property type="entry name" value="METTL2/6/8-like"/>
</dbReference>
<evidence type="ECO:0000313" key="6">
    <source>
        <dbReference type="Proteomes" id="UP001151699"/>
    </source>
</evidence>
<keyword evidence="2 5" id="KW-0489">Methyltransferase</keyword>
<keyword evidence="3" id="KW-0808">Transferase</keyword>
<dbReference type="Gene3D" id="3.40.50.150">
    <property type="entry name" value="Vaccinia Virus protein VP39"/>
    <property type="match status" value="1"/>
</dbReference>
<proteinExistence type="inferred from homology"/>
<sequence length="204" mass="23825">MHGKMLLLLRLGLRFATQRNRIENIRFCYEHTRFRKKPPLGSRYLTDPSLTFEFNAWDNVTWDETQEEEAKQNVAKNSCVTLTKEELSKYNEDADKYWDSFYDIHQNKFFKDRHWLFTEFPELASTTATSSACDEPQNPSTSQKRTIFEIGCGVGNTILPILKYSTDQALRVYGCDFSPKAIDILKQHAEFDPNRCEVFVLDQA</sequence>
<dbReference type="OrthoDB" id="417697at2759"/>
<dbReference type="PANTHER" id="PTHR22809">
    <property type="entry name" value="METHYLTRANSFERASE-RELATED"/>
    <property type="match status" value="1"/>
</dbReference>
<dbReference type="PANTHER" id="PTHR22809:SF11">
    <property type="entry name" value="TRNA N(3)-METHYLCYTIDINE METHYLTRANSFERASE METTL2"/>
    <property type="match status" value="1"/>
</dbReference>
<evidence type="ECO:0000256" key="1">
    <source>
        <dbReference type="ARBA" id="ARBA00009725"/>
    </source>
</evidence>
<accession>A0A9Q0N6D7</accession>
<dbReference type="GO" id="GO:0032259">
    <property type="term" value="P:methylation"/>
    <property type="evidence" value="ECO:0007669"/>
    <property type="project" value="UniProtKB-KW"/>
</dbReference>
<organism evidence="5 6">
    <name type="scientific">Pseudolycoriella hygida</name>
    <dbReference type="NCBI Taxonomy" id="35572"/>
    <lineage>
        <taxon>Eukaryota</taxon>
        <taxon>Metazoa</taxon>
        <taxon>Ecdysozoa</taxon>
        <taxon>Arthropoda</taxon>
        <taxon>Hexapoda</taxon>
        <taxon>Insecta</taxon>
        <taxon>Pterygota</taxon>
        <taxon>Neoptera</taxon>
        <taxon>Endopterygota</taxon>
        <taxon>Diptera</taxon>
        <taxon>Nematocera</taxon>
        <taxon>Sciaroidea</taxon>
        <taxon>Sciaridae</taxon>
        <taxon>Pseudolycoriella</taxon>
    </lineage>
</organism>
<evidence type="ECO:0000256" key="2">
    <source>
        <dbReference type="ARBA" id="ARBA00022603"/>
    </source>
</evidence>
<dbReference type="GO" id="GO:0052735">
    <property type="term" value="F:tRNA (cytidine-3-)-methyltransferase activity"/>
    <property type="evidence" value="ECO:0007669"/>
    <property type="project" value="TreeGrafter"/>
</dbReference>
<dbReference type="AlphaFoldDB" id="A0A9Q0N6D7"/>
<evidence type="ECO:0000256" key="3">
    <source>
        <dbReference type="ARBA" id="ARBA00022679"/>
    </source>
</evidence>
<reference evidence="5" key="1">
    <citation type="submission" date="2022-07" db="EMBL/GenBank/DDBJ databases">
        <authorList>
            <person name="Trinca V."/>
            <person name="Uliana J.V.C."/>
            <person name="Torres T.T."/>
            <person name="Ward R.J."/>
            <person name="Monesi N."/>
        </authorList>
    </citation>
    <scope>NUCLEOTIDE SEQUENCE</scope>
    <source>
        <strain evidence="5">HSMRA1968</strain>
        <tissue evidence="5">Whole embryos</tissue>
    </source>
</reference>
<dbReference type="EMBL" id="WJQU01000002">
    <property type="protein sequence ID" value="KAJ6643731.1"/>
    <property type="molecule type" value="Genomic_DNA"/>
</dbReference>